<dbReference type="PANTHER" id="PTHR31987:SF1">
    <property type="entry name" value="GLUTAMINASE A"/>
    <property type="match status" value="1"/>
</dbReference>
<evidence type="ECO:0000313" key="6">
    <source>
        <dbReference type="Proteomes" id="UP000230002"/>
    </source>
</evidence>
<dbReference type="Pfam" id="PF17168">
    <property type="entry name" value="DUF5127"/>
    <property type="match status" value="1"/>
</dbReference>
<dbReference type="InterPro" id="IPR008928">
    <property type="entry name" value="6-hairpin_glycosidase_sf"/>
</dbReference>
<dbReference type="OrthoDB" id="3918848at2759"/>
<name>A0A2G8RPH5_9APHY</name>
<dbReference type="InterPro" id="IPR052743">
    <property type="entry name" value="Glutaminase_GtaA"/>
</dbReference>
<comment type="caution">
    <text evidence="5">The sequence shown here is derived from an EMBL/GenBank/DDBJ whole genome shotgun (WGS) entry which is preliminary data.</text>
</comment>
<dbReference type="GO" id="GO:0005975">
    <property type="term" value="P:carbohydrate metabolic process"/>
    <property type="evidence" value="ECO:0007669"/>
    <property type="project" value="InterPro"/>
</dbReference>
<feature type="domain" description="Glutaminase A central" evidence="3">
    <location>
        <begin position="341"/>
        <end position="703"/>
    </location>
</feature>
<keyword evidence="2" id="KW-0732">Signal</keyword>
<dbReference type="InterPro" id="IPR032514">
    <property type="entry name" value="GtaA_central"/>
</dbReference>
<dbReference type="PANTHER" id="PTHR31987">
    <property type="entry name" value="GLUTAMINASE A-RELATED"/>
    <property type="match status" value="1"/>
</dbReference>
<feature type="compositionally biased region" description="Polar residues" evidence="1">
    <location>
        <begin position="728"/>
        <end position="738"/>
    </location>
</feature>
<dbReference type="AlphaFoldDB" id="A0A2G8RPH5"/>
<accession>A0A2G8RPH5</accession>
<dbReference type="InterPro" id="IPR033433">
    <property type="entry name" value="GtaA_N"/>
</dbReference>
<dbReference type="STRING" id="1077348.A0A2G8RPH5"/>
<evidence type="ECO:0000256" key="2">
    <source>
        <dbReference type="SAM" id="SignalP"/>
    </source>
</evidence>
<feature type="domain" description="Glutaminase A N-terminal" evidence="4">
    <location>
        <begin position="106"/>
        <end position="336"/>
    </location>
</feature>
<evidence type="ECO:0000259" key="4">
    <source>
        <dbReference type="Pfam" id="PF17168"/>
    </source>
</evidence>
<dbReference type="EMBL" id="AYKW01000068">
    <property type="protein sequence ID" value="PIL23409.1"/>
    <property type="molecule type" value="Genomic_DNA"/>
</dbReference>
<feature type="compositionally biased region" description="Low complexity" evidence="1">
    <location>
        <begin position="710"/>
        <end position="727"/>
    </location>
</feature>
<feature type="region of interest" description="Disordered" evidence="1">
    <location>
        <begin position="710"/>
        <end position="738"/>
    </location>
</feature>
<proteinExistence type="predicted"/>
<evidence type="ECO:0000259" key="3">
    <source>
        <dbReference type="Pfam" id="PF16335"/>
    </source>
</evidence>
<evidence type="ECO:0000256" key="1">
    <source>
        <dbReference type="SAM" id="MobiDB-lite"/>
    </source>
</evidence>
<feature type="chain" id="PRO_5013593958" description="DUF1793-domain-containing protein" evidence="2">
    <location>
        <begin position="20"/>
        <end position="767"/>
    </location>
</feature>
<evidence type="ECO:0008006" key="7">
    <source>
        <dbReference type="Google" id="ProtNLM"/>
    </source>
</evidence>
<sequence>MRFFAAASFLLCHAVTALGAVTWSVDPFNPAAVPLAVRSPYLSAWLPQGAGTALSDAWPTFWTGSILGWAGLAKVDGQAYVWMGTPGVPNVNLSKATQKSLQFTSTQSVFVMTAGAVDLTITFLSPVEPSDFVNQSLPLSYYSISAASNDGKSHTVQVYADISAEWISGDNSLIANWDTTTSDVLTHEVKLANPIAFSEINDRIQQGSAYHSTLNTAGATYQTGEDVVVRAQFAANGTLANTQDTAFRAVSDRWPVFAFAHDLGTVTSATAPVVYSIGHVRDPVVQYVILNGGKQARSSYFWTRFTTIGDAIATFLGDYTNAVARAKAFDAQLKTDATKISADYASVVALSIRQGFGATEITVSKNSDGSYDMSNTLMFMKEISSDGNVNTVDVIYPSWPLFVYTNATLGKQLLLPLFEYQATGQYPNQFSVHDMGAHYPNATGHNDGGDEHMPVEESGNMLIMTLSYTQQTGDLSLIKTYMHEKHSEAVTQFSLLDQWTQFLITDSLIPANQLSTDDFAGSLANQTNLAIKGIIGIRAMAEIAKLKGDESRASNYSSIAASYVTQWQKLAQSKTGDHLTLSYGDSNSWGLTYNLYADKLLGTNLFPASVYNMQTAWYSSKDNAFGVPLDTRHTFTKSDWQIWTAGTMTLTAVRDQFVQAVRNYSADGKNSQPLGDLYQTTDGTQVANSFRARPVVGGHLALLALAKAPKGSNNTGSTGTTSSSNTTIDTNGLNPGNSGLSHHRSAELMLHASLCTIGAIVLAGVWL</sequence>
<dbReference type="Pfam" id="PF16335">
    <property type="entry name" value="GtaA_6_Hairpin"/>
    <property type="match status" value="1"/>
</dbReference>
<evidence type="ECO:0000313" key="5">
    <source>
        <dbReference type="EMBL" id="PIL23409.1"/>
    </source>
</evidence>
<reference evidence="5 6" key="1">
    <citation type="journal article" date="2015" name="Sci. Rep.">
        <title>Chromosome-level genome map provides insights into diverse defense mechanisms in the medicinal fungus Ganoderma sinense.</title>
        <authorList>
            <person name="Zhu Y."/>
            <person name="Xu J."/>
            <person name="Sun C."/>
            <person name="Zhou S."/>
            <person name="Xu H."/>
            <person name="Nelson D.R."/>
            <person name="Qian J."/>
            <person name="Song J."/>
            <person name="Luo H."/>
            <person name="Xiang L."/>
            <person name="Li Y."/>
            <person name="Xu Z."/>
            <person name="Ji A."/>
            <person name="Wang L."/>
            <person name="Lu S."/>
            <person name="Hayward A."/>
            <person name="Sun W."/>
            <person name="Li X."/>
            <person name="Schwartz D.C."/>
            <person name="Wang Y."/>
            <person name="Chen S."/>
        </authorList>
    </citation>
    <scope>NUCLEOTIDE SEQUENCE [LARGE SCALE GENOMIC DNA]</scope>
    <source>
        <strain evidence="5 6">ZZ0214-1</strain>
    </source>
</reference>
<feature type="signal peptide" evidence="2">
    <location>
        <begin position="1"/>
        <end position="19"/>
    </location>
</feature>
<dbReference type="SUPFAM" id="SSF48208">
    <property type="entry name" value="Six-hairpin glycosidases"/>
    <property type="match status" value="1"/>
</dbReference>
<organism evidence="5 6">
    <name type="scientific">Ganoderma sinense ZZ0214-1</name>
    <dbReference type="NCBI Taxonomy" id="1077348"/>
    <lineage>
        <taxon>Eukaryota</taxon>
        <taxon>Fungi</taxon>
        <taxon>Dikarya</taxon>
        <taxon>Basidiomycota</taxon>
        <taxon>Agaricomycotina</taxon>
        <taxon>Agaricomycetes</taxon>
        <taxon>Polyporales</taxon>
        <taxon>Polyporaceae</taxon>
        <taxon>Ganoderma</taxon>
    </lineage>
</organism>
<dbReference type="Proteomes" id="UP000230002">
    <property type="component" value="Unassembled WGS sequence"/>
</dbReference>
<gene>
    <name evidence="5" type="ORF">GSI_14720</name>
</gene>
<keyword evidence="6" id="KW-1185">Reference proteome</keyword>
<protein>
    <recommendedName>
        <fullName evidence="7">DUF1793-domain-containing protein</fullName>
    </recommendedName>
</protein>